<evidence type="ECO:0000259" key="1">
    <source>
        <dbReference type="Pfam" id="PF09860"/>
    </source>
</evidence>
<evidence type="ECO:0000313" key="2">
    <source>
        <dbReference type="EMBL" id="AMY69925.1"/>
    </source>
</evidence>
<dbReference type="STRING" id="1335048.AKL17_2686"/>
<dbReference type="RefSeq" id="WP_066813956.1">
    <property type="nucleotide sequence ID" value="NZ_CP012661.1"/>
</dbReference>
<accession>A0A159Z452</accession>
<keyword evidence="3" id="KW-1185">Reference proteome</keyword>
<gene>
    <name evidence="2" type="ORF">AKL17_2686</name>
</gene>
<feature type="domain" description="DUF2087" evidence="1">
    <location>
        <begin position="90"/>
        <end position="160"/>
    </location>
</feature>
<reference evidence="2 3" key="1">
    <citation type="submission" date="2015-09" db="EMBL/GenBank/DDBJ databases">
        <title>Complete genome sequence of Defluviimonas alba cai42t isolated from an oilfield in Xinjiang.</title>
        <authorList>
            <person name="Geng S."/>
            <person name="Pan X."/>
            <person name="Wu X."/>
        </authorList>
    </citation>
    <scope>NUCLEOTIDE SEQUENCE [LARGE SCALE GENOMIC DNA]</scope>
    <source>
        <strain evidence="3">cai42</strain>
    </source>
</reference>
<dbReference type="InterPro" id="IPR018656">
    <property type="entry name" value="DUF2087"/>
</dbReference>
<protein>
    <recommendedName>
        <fullName evidence="1">DUF2087 domain-containing protein</fullName>
    </recommendedName>
</protein>
<evidence type="ECO:0000313" key="3">
    <source>
        <dbReference type="Proteomes" id="UP000076128"/>
    </source>
</evidence>
<dbReference type="Proteomes" id="UP000076128">
    <property type="component" value="Chromosome"/>
</dbReference>
<organism evidence="2 3">
    <name type="scientific">Frigidibacter mobilis</name>
    <dbReference type="NCBI Taxonomy" id="1335048"/>
    <lineage>
        <taxon>Bacteria</taxon>
        <taxon>Pseudomonadati</taxon>
        <taxon>Pseudomonadota</taxon>
        <taxon>Alphaproteobacteria</taxon>
        <taxon>Rhodobacterales</taxon>
        <taxon>Paracoccaceae</taxon>
        <taxon>Frigidibacter</taxon>
    </lineage>
</organism>
<dbReference type="AlphaFoldDB" id="A0A159Z452"/>
<sequence>MTRTPIPLTVPDLSSFARHLGAGIKERGAPSHLELLNLLARAAGLRNYQHLRAIGAAQARMEARMEAGPPAQADHALVERALRCFDAGGRLVHWPARRQVQVLCLWALWAGLPAGESLGERQVSLRLNGLHGFGDAALLRRDMCGLGLLTRSPGGLDYRRQELAPRPRRAS</sequence>
<dbReference type="PATRIC" id="fig|1335048.3.peg.2798"/>
<proteinExistence type="predicted"/>
<dbReference type="KEGG" id="daa:AKL17_2686"/>
<dbReference type="Pfam" id="PF09860">
    <property type="entry name" value="DUF2087"/>
    <property type="match status" value="1"/>
</dbReference>
<dbReference type="EMBL" id="CP012661">
    <property type="protein sequence ID" value="AMY69925.1"/>
    <property type="molecule type" value="Genomic_DNA"/>
</dbReference>
<name>A0A159Z452_9RHOB</name>